<reference evidence="3" key="1">
    <citation type="submission" date="2016-11" db="EMBL/GenBank/DDBJ databases">
        <authorList>
            <person name="Varghese N."/>
            <person name="Submissions S."/>
        </authorList>
    </citation>
    <scope>NUCLEOTIDE SEQUENCE [LARGE SCALE GENOMIC DNA]</scope>
    <source>
        <strain evidence="3">DSM 16057</strain>
    </source>
</reference>
<evidence type="ECO:0000313" key="2">
    <source>
        <dbReference type="EMBL" id="SHJ49532.1"/>
    </source>
</evidence>
<name>A0A1M6JSD8_9FIRM</name>
<dbReference type="Pfam" id="PF13649">
    <property type="entry name" value="Methyltransf_25"/>
    <property type="match status" value="1"/>
</dbReference>
<dbReference type="EMBL" id="FQZM01000037">
    <property type="protein sequence ID" value="SHJ49532.1"/>
    <property type="molecule type" value="Genomic_DNA"/>
</dbReference>
<gene>
    <name evidence="2" type="ORF">SAMN02745219_02687</name>
</gene>
<dbReference type="GO" id="GO:0008168">
    <property type="term" value="F:methyltransferase activity"/>
    <property type="evidence" value="ECO:0007669"/>
    <property type="project" value="UniProtKB-KW"/>
</dbReference>
<proteinExistence type="predicted"/>
<feature type="domain" description="Methyltransferase" evidence="1">
    <location>
        <begin position="43"/>
        <end position="135"/>
    </location>
</feature>
<keyword evidence="2" id="KW-0808">Transferase</keyword>
<dbReference type="Proteomes" id="UP000184529">
    <property type="component" value="Unassembled WGS sequence"/>
</dbReference>
<dbReference type="RefSeq" id="WP_072870344.1">
    <property type="nucleotide sequence ID" value="NZ_FQZM01000037.1"/>
</dbReference>
<accession>A0A1M6JSD8</accession>
<dbReference type="InterPro" id="IPR041698">
    <property type="entry name" value="Methyltransf_25"/>
</dbReference>
<evidence type="ECO:0000259" key="1">
    <source>
        <dbReference type="Pfam" id="PF13649"/>
    </source>
</evidence>
<dbReference type="PANTHER" id="PTHR43591:SF24">
    <property type="entry name" value="2-METHOXY-6-POLYPRENYL-1,4-BENZOQUINOL METHYLASE, MITOCHONDRIAL"/>
    <property type="match status" value="1"/>
</dbReference>
<keyword evidence="3" id="KW-1185">Reference proteome</keyword>
<dbReference type="SUPFAM" id="SSF53335">
    <property type="entry name" value="S-adenosyl-L-methionine-dependent methyltransferases"/>
    <property type="match status" value="1"/>
</dbReference>
<organism evidence="2 3">
    <name type="scientific">Desulfofundulus thermosubterraneus DSM 16057</name>
    <dbReference type="NCBI Taxonomy" id="1121432"/>
    <lineage>
        <taxon>Bacteria</taxon>
        <taxon>Bacillati</taxon>
        <taxon>Bacillota</taxon>
        <taxon>Clostridia</taxon>
        <taxon>Eubacteriales</taxon>
        <taxon>Peptococcaceae</taxon>
        <taxon>Desulfofundulus</taxon>
    </lineage>
</organism>
<dbReference type="Gene3D" id="3.40.50.150">
    <property type="entry name" value="Vaccinia Virus protein VP39"/>
    <property type="match status" value="1"/>
</dbReference>
<dbReference type="AlphaFoldDB" id="A0A1M6JSD8"/>
<dbReference type="OrthoDB" id="7365827at2"/>
<keyword evidence="2" id="KW-0489">Methyltransferase</keyword>
<evidence type="ECO:0000313" key="3">
    <source>
        <dbReference type="Proteomes" id="UP000184529"/>
    </source>
</evidence>
<dbReference type="GO" id="GO:0032259">
    <property type="term" value="P:methylation"/>
    <property type="evidence" value="ECO:0007669"/>
    <property type="project" value="UniProtKB-KW"/>
</dbReference>
<dbReference type="CDD" id="cd02440">
    <property type="entry name" value="AdoMet_MTases"/>
    <property type="match status" value="1"/>
</dbReference>
<dbReference type="InterPro" id="IPR029063">
    <property type="entry name" value="SAM-dependent_MTases_sf"/>
</dbReference>
<protein>
    <submittedName>
        <fullName evidence="2">Methyltransferase domain-containing protein</fullName>
    </submittedName>
</protein>
<dbReference type="PANTHER" id="PTHR43591">
    <property type="entry name" value="METHYLTRANSFERASE"/>
    <property type="match status" value="1"/>
</dbReference>
<sequence length="202" mass="22339">MADAHRDYFNQKAPIWDNLLTGETLERLKKIIDELAIRPGSFILDVGTGTGVLLPFLVEAAGPEGKVVALDIAEEMLARARAKNPGNVEFVLADISCTPFQEDTFDEIICNSCFPHVTDKPRALAEMARILKPGGRLVICHSMSREAVNDLHRSLGGVVANDLIPDDDKMQELCRQCGLVEIEIINTREKYVLKARKPILTS</sequence>
<dbReference type="STRING" id="1121432.SAMN02745219_02687"/>